<feature type="compositionally biased region" description="Polar residues" evidence="1">
    <location>
        <begin position="1"/>
        <end position="25"/>
    </location>
</feature>
<evidence type="ECO:0000256" key="1">
    <source>
        <dbReference type="SAM" id="MobiDB-lite"/>
    </source>
</evidence>
<dbReference type="KEGG" id="ptrr:90957943"/>
<dbReference type="GeneID" id="90957943"/>
<dbReference type="AlphaFoldDB" id="A0A317AUX6"/>
<feature type="compositionally biased region" description="Gly residues" evidence="1">
    <location>
        <begin position="75"/>
        <end position="84"/>
    </location>
</feature>
<dbReference type="RefSeq" id="XP_065959704.1">
    <property type="nucleotide sequence ID" value="XM_066109721.1"/>
</dbReference>
<comment type="caution">
    <text evidence="2">The sequence shown here is derived from an EMBL/GenBank/DDBJ whole genome shotgun (WGS) entry which is preliminary data.</text>
</comment>
<proteinExistence type="predicted"/>
<reference evidence="2" key="1">
    <citation type="journal article" date="2018" name="BMC Genomics">
        <title>Comparative genomics of the wheat fungal pathogen Pyrenophora tritici-repentis reveals chromosomal variations and genome plasticity.</title>
        <authorList>
            <person name="Moolhuijzen P."/>
            <person name="See P.T."/>
            <person name="Hane J.K."/>
            <person name="Shi G."/>
            <person name="Liu Z."/>
            <person name="Oliver R.P."/>
            <person name="Moffat C.S."/>
        </authorList>
    </citation>
    <scope>NUCLEOTIDE SEQUENCE [LARGE SCALE GENOMIC DNA]</scope>
    <source>
        <strain evidence="2">M4</strain>
    </source>
</reference>
<dbReference type="EMBL" id="NQIK02000009">
    <property type="protein sequence ID" value="KAF7566091.1"/>
    <property type="molecule type" value="Genomic_DNA"/>
</dbReference>
<name>A0A317AUX6_9PLEO</name>
<evidence type="ECO:0000313" key="3">
    <source>
        <dbReference type="Proteomes" id="UP000245464"/>
    </source>
</evidence>
<dbReference type="Proteomes" id="UP000245464">
    <property type="component" value="Chromosome 9"/>
</dbReference>
<evidence type="ECO:0000313" key="2">
    <source>
        <dbReference type="EMBL" id="KAF7566091.1"/>
    </source>
</evidence>
<sequence length="84" mass="8668">MPHSDSNTESSASNPPNHNAEQTASGMAGNGPNHGCDGRTEDNGARAANSPTYLSDFMSPNTDDEQQRSTNGVTSGSGGSRRQS</sequence>
<organism evidence="2 3">
    <name type="scientific">Pyrenophora tritici-repentis</name>
    <dbReference type="NCBI Taxonomy" id="45151"/>
    <lineage>
        <taxon>Eukaryota</taxon>
        <taxon>Fungi</taxon>
        <taxon>Dikarya</taxon>
        <taxon>Ascomycota</taxon>
        <taxon>Pezizomycotina</taxon>
        <taxon>Dothideomycetes</taxon>
        <taxon>Pleosporomycetidae</taxon>
        <taxon>Pleosporales</taxon>
        <taxon>Pleosporineae</taxon>
        <taxon>Pleosporaceae</taxon>
        <taxon>Pyrenophora</taxon>
    </lineage>
</organism>
<feature type="region of interest" description="Disordered" evidence="1">
    <location>
        <begin position="1"/>
        <end position="84"/>
    </location>
</feature>
<protein>
    <submittedName>
        <fullName evidence="2">Uncharacterized protein</fullName>
    </submittedName>
</protein>
<accession>A0A317AUX6</accession>
<feature type="compositionally biased region" description="Polar residues" evidence="1">
    <location>
        <begin position="49"/>
        <end position="61"/>
    </location>
</feature>
<gene>
    <name evidence="2" type="ORF">PtrM4_144110</name>
</gene>